<sequence length="288" mass="31374">MSVTLTPKANPISVIENTPQLFKCLTSICRPKANVTWYLGSEQLTSATVSSPSQDVTTSTLNFTSQRKHQNMTIHRQESNGGQLRTSDKPTINVIYGPSQIVCKLDPPDPPSCRVGSSARSSNIVSAIQGHTITISCSCDSNPPSIYSWSVTGVSTPTSGQSFILLVQKSTTITLTMENSMQFTNGKNEKGRIPPVVKPLKNITVLEKSQVNVACEVTASVPNKTIFRWENISDMTSVATEQTLGIANISRAQGGYYRCNATNFMEPTGYDSTVGNSYNTVYIDMRQK</sequence>
<dbReference type="PROSITE" id="PS50835">
    <property type="entry name" value="IG_LIKE"/>
    <property type="match status" value="1"/>
</dbReference>
<reference evidence="8" key="1">
    <citation type="submission" date="2022-11" db="EMBL/GenBank/DDBJ databases">
        <title>Centuries of genome instability and evolution in soft-shell clam transmissible cancer (bioRxiv).</title>
        <authorList>
            <person name="Hart S.F.M."/>
            <person name="Yonemitsu M.A."/>
            <person name="Giersch R.M."/>
            <person name="Beal B.F."/>
            <person name="Arriagada G."/>
            <person name="Davis B.W."/>
            <person name="Ostrander E.A."/>
            <person name="Goff S.P."/>
            <person name="Metzger M.J."/>
        </authorList>
    </citation>
    <scope>NUCLEOTIDE SEQUENCE</scope>
    <source>
        <strain evidence="8">MELC-2E11</strain>
        <tissue evidence="8">Siphon/mantle</tissue>
    </source>
</reference>
<evidence type="ECO:0000256" key="2">
    <source>
        <dbReference type="ARBA" id="ARBA00023136"/>
    </source>
</evidence>
<dbReference type="Gene3D" id="2.60.40.10">
    <property type="entry name" value="Immunoglobulins"/>
    <property type="match status" value="2"/>
</dbReference>
<protein>
    <recommendedName>
        <fullName evidence="7">Ig-like domain-containing protein</fullName>
    </recommendedName>
</protein>
<proteinExistence type="predicted"/>
<dbReference type="SUPFAM" id="SSF48726">
    <property type="entry name" value="Immunoglobulin"/>
    <property type="match status" value="3"/>
</dbReference>
<keyword evidence="9" id="KW-1185">Reference proteome</keyword>
<evidence type="ECO:0000259" key="7">
    <source>
        <dbReference type="PROSITE" id="PS50835"/>
    </source>
</evidence>
<dbReference type="PANTHER" id="PTHR11640:SF31">
    <property type="entry name" value="IRREGULAR CHIASM C-ROUGHEST PROTEIN-RELATED"/>
    <property type="match status" value="1"/>
</dbReference>
<dbReference type="Pfam" id="PF08205">
    <property type="entry name" value="C2-set_2"/>
    <property type="match status" value="1"/>
</dbReference>
<evidence type="ECO:0000256" key="5">
    <source>
        <dbReference type="ARBA" id="ARBA00023319"/>
    </source>
</evidence>
<dbReference type="InterPro" id="IPR013783">
    <property type="entry name" value="Ig-like_fold"/>
</dbReference>
<keyword evidence="4" id="KW-0325">Glycoprotein</keyword>
<accession>A0ABY7E5K4</accession>
<keyword evidence="3" id="KW-1015">Disulfide bond</keyword>
<dbReference type="InterPro" id="IPR051275">
    <property type="entry name" value="Cell_adhesion_signaling"/>
</dbReference>
<organism evidence="8 9">
    <name type="scientific">Mya arenaria</name>
    <name type="common">Soft-shell clam</name>
    <dbReference type="NCBI Taxonomy" id="6604"/>
    <lineage>
        <taxon>Eukaryota</taxon>
        <taxon>Metazoa</taxon>
        <taxon>Spiralia</taxon>
        <taxon>Lophotrochozoa</taxon>
        <taxon>Mollusca</taxon>
        <taxon>Bivalvia</taxon>
        <taxon>Autobranchia</taxon>
        <taxon>Heteroconchia</taxon>
        <taxon>Euheterodonta</taxon>
        <taxon>Imparidentia</taxon>
        <taxon>Neoheterodontei</taxon>
        <taxon>Myida</taxon>
        <taxon>Myoidea</taxon>
        <taxon>Myidae</taxon>
        <taxon>Mya</taxon>
    </lineage>
</organism>
<keyword evidence="5" id="KW-0393">Immunoglobulin domain</keyword>
<keyword evidence="2" id="KW-0472">Membrane</keyword>
<feature type="region of interest" description="Disordered" evidence="6">
    <location>
        <begin position="64"/>
        <end position="88"/>
    </location>
</feature>
<evidence type="ECO:0000313" key="8">
    <source>
        <dbReference type="EMBL" id="WAR05315.1"/>
    </source>
</evidence>
<dbReference type="Proteomes" id="UP001164746">
    <property type="component" value="Chromosome 5"/>
</dbReference>
<evidence type="ECO:0000313" key="9">
    <source>
        <dbReference type="Proteomes" id="UP001164746"/>
    </source>
</evidence>
<gene>
    <name evidence="8" type="ORF">MAR_020684</name>
</gene>
<feature type="compositionally biased region" description="Polar residues" evidence="6">
    <location>
        <begin position="64"/>
        <end position="85"/>
    </location>
</feature>
<evidence type="ECO:0000256" key="3">
    <source>
        <dbReference type="ARBA" id="ARBA00023157"/>
    </source>
</evidence>
<dbReference type="InterPro" id="IPR013162">
    <property type="entry name" value="CD80_C2-set"/>
</dbReference>
<dbReference type="EMBL" id="CP111016">
    <property type="protein sequence ID" value="WAR05315.1"/>
    <property type="molecule type" value="Genomic_DNA"/>
</dbReference>
<evidence type="ECO:0000256" key="4">
    <source>
        <dbReference type="ARBA" id="ARBA00023180"/>
    </source>
</evidence>
<evidence type="ECO:0000256" key="1">
    <source>
        <dbReference type="ARBA" id="ARBA00004479"/>
    </source>
</evidence>
<dbReference type="InterPro" id="IPR007110">
    <property type="entry name" value="Ig-like_dom"/>
</dbReference>
<feature type="domain" description="Ig-like" evidence="7">
    <location>
        <begin position="194"/>
        <end position="275"/>
    </location>
</feature>
<name>A0ABY7E5K4_MYAAR</name>
<comment type="subcellular location">
    <subcellularLocation>
        <location evidence="1">Membrane</location>
        <topology evidence="1">Single-pass type I membrane protein</topology>
    </subcellularLocation>
</comment>
<dbReference type="PANTHER" id="PTHR11640">
    <property type="entry name" value="NEPHRIN"/>
    <property type="match status" value="1"/>
</dbReference>
<evidence type="ECO:0000256" key="6">
    <source>
        <dbReference type="SAM" id="MobiDB-lite"/>
    </source>
</evidence>
<dbReference type="InterPro" id="IPR036179">
    <property type="entry name" value="Ig-like_dom_sf"/>
</dbReference>